<dbReference type="Pfam" id="PF00072">
    <property type="entry name" value="Response_reg"/>
    <property type="match status" value="1"/>
</dbReference>
<proteinExistence type="predicted"/>
<accession>A0A841HK48</accession>
<dbReference type="SUPFAM" id="SSF52172">
    <property type="entry name" value="CheY-like"/>
    <property type="match status" value="1"/>
</dbReference>
<dbReference type="InterPro" id="IPR011006">
    <property type="entry name" value="CheY-like_superfamily"/>
</dbReference>
<dbReference type="AlphaFoldDB" id="A0A841HK48"/>
<evidence type="ECO:0000256" key="1">
    <source>
        <dbReference type="PROSITE-ProRule" id="PRU00169"/>
    </source>
</evidence>
<dbReference type="SMART" id="SM00448">
    <property type="entry name" value="REC"/>
    <property type="match status" value="1"/>
</dbReference>
<keyword evidence="4" id="KW-1185">Reference proteome</keyword>
<evidence type="ECO:0000313" key="3">
    <source>
        <dbReference type="EMBL" id="MBB6092954.1"/>
    </source>
</evidence>
<dbReference type="RefSeq" id="WP_184330863.1">
    <property type="nucleotide sequence ID" value="NZ_JACHHZ010000002.1"/>
</dbReference>
<dbReference type="PANTHER" id="PTHR44520">
    <property type="entry name" value="RESPONSE REGULATOR RCP1-RELATED"/>
    <property type="match status" value="1"/>
</dbReference>
<comment type="caution">
    <text evidence="3">The sequence shown here is derived from an EMBL/GenBank/DDBJ whole genome shotgun (WGS) entry which is preliminary data.</text>
</comment>
<dbReference type="InterPro" id="IPR001789">
    <property type="entry name" value="Sig_transdc_resp-reg_receiver"/>
</dbReference>
<evidence type="ECO:0000313" key="4">
    <source>
        <dbReference type="Proteomes" id="UP000588068"/>
    </source>
</evidence>
<feature type="domain" description="Response regulatory" evidence="2">
    <location>
        <begin position="6"/>
        <end position="133"/>
    </location>
</feature>
<organism evidence="3 4">
    <name type="scientific">Povalibacter uvarum</name>
    <dbReference type="NCBI Taxonomy" id="732238"/>
    <lineage>
        <taxon>Bacteria</taxon>
        <taxon>Pseudomonadati</taxon>
        <taxon>Pseudomonadota</taxon>
        <taxon>Gammaproteobacteria</taxon>
        <taxon>Steroidobacterales</taxon>
        <taxon>Steroidobacteraceae</taxon>
        <taxon>Povalibacter</taxon>
    </lineage>
</organism>
<dbReference type="PANTHER" id="PTHR44520:SF1">
    <property type="entry name" value="TWO-COMPONENT SYSTEM REGULATORY PROTEIN"/>
    <property type="match status" value="1"/>
</dbReference>
<evidence type="ECO:0000259" key="2">
    <source>
        <dbReference type="PROSITE" id="PS50110"/>
    </source>
</evidence>
<dbReference type="EMBL" id="JACHHZ010000002">
    <property type="protein sequence ID" value="MBB6092954.1"/>
    <property type="molecule type" value="Genomic_DNA"/>
</dbReference>
<dbReference type="CDD" id="cd17557">
    <property type="entry name" value="REC_Rcp-like"/>
    <property type="match status" value="1"/>
</dbReference>
<name>A0A841HK48_9GAMM</name>
<dbReference type="Gene3D" id="3.40.50.2300">
    <property type="match status" value="1"/>
</dbReference>
<sequence>MADLRPILLVEDNPKDIELTLAALAKCQLANSIVLTRDGAEALDYIYRRGAHADRYPGDPAVVLLDLKLPKVDGLEVLERLKGDADHRQIPVVMLTSSREESDLVRSYELGVNAFVVKPVDFNAFFEAIQDLGMFWGVLNEPPPRGRHGS</sequence>
<dbReference type="PROSITE" id="PS50110">
    <property type="entry name" value="RESPONSE_REGULATORY"/>
    <property type="match status" value="1"/>
</dbReference>
<protein>
    <submittedName>
        <fullName evidence="3">CheY-like chemotaxis protein</fullName>
    </submittedName>
</protein>
<gene>
    <name evidence="3" type="ORF">HNQ60_001832</name>
</gene>
<reference evidence="3 4" key="1">
    <citation type="submission" date="2020-08" db="EMBL/GenBank/DDBJ databases">
        <title>Genomic Encyclopedia of Type Strains, Phase IV (KMG-IV): sequencing the most valuable type-strain genomes for metagenomic binning, comparative biology and taxonomic classification.</title>
        <authorList>
            <person name="Goeker M."/>
        </authorList>
    </citation>
    <scope>NUCLEOTIDE SEQUENCE [LARGE SCALE GENOMIC DNA]</scope>
    <source>
        <strain evidence="3 4">DSM 26723</strain>
    </source>
</reference>
<dbReference type="Proteomes" id="UP000588068">
    <property type="component" value="Unassembled WGS sequence"/>
</dbReference>
<keyword evidence="1" id="KW-0597">Phosphoprotein</keyword>
<dbReference type="GO" id="GO:0000160">
    <property type="term" value="P:phosphorelay signal transduction system"/>
    <property type="evidence" value="ECO:0007669"/>
    <property type="project" value="InterPro"/>
</dbReference>
<dbReference type="InterPro" id="IPR052893">
    <property type="entry name" value="TCS_response_regulator"/>
</dbReference>
<feature type="modified residue" description="4-aspartylphosphate" evidence="1">
    <location>
        <position position="66"/>
    </location>
</feature>